<dbReference type="GO" id="GO:0016301">
    <property type="term" value="F:kinase activity"/>
    <property type="evidence" value="ECO:0007669"/>
    <property type="project" value="UniProtKB-KW"/>
</dbReference>
<sequence>MLHPPEITAQEILEEDVMNDGEIDENQQETTPEETKHRSEMKELKYTYAVRDDSVSVSELNELRQQILSLLEHPADLTQVVNKLTFAQCIFVLSVYRVEALRVRGSPEPNFQPMFEYLLDPAIQNDKYDMWMCINKVSERVFNIFLEQVSQRSRDEHREKLLVLHAQFLLTHFNHTQVQIRRVADRLLSKLVDRFPLLLWNGNVLRTLLDILQVLGYSLQLDPNDANPTIPIPDTPFSITLMDTLEAREFISERIEIAKYDSDAQVAMFACMFHRTLHMTVGNPDAKISRHIGAVGTRFRLLSCALTLIQGK</sequence>
<feature type="domain" description="PI4-kinase N-terminal" evidence="3">
    <location>
        <begin position="47"/>
        <end position="251"/>
    </location>
</feature>
<name>A0A5B7DEB8_PORTR</name>
<feature type="compositionally biased region" description="Acidic residues" evidence="2">
    <location>
        <begin position="12"/>
        <end position="27"/>
    </location>
</feature>
<protein>
    <submittedName>
        <fullName evidence="4">Phosphatidylinositol 4-kinase alpha</fullName>
    </submittedName>
</protein>
<dbReference type="InterPro" id="IPR045495">
    <property type="entry name" value="PI4K_N"/>
</dbReference>
<keyword evidence="4" id="KW-0808">Transferase</keyword>
<keyword evidence="4" id="KW-0418">Kinase</keyword>
<dbReference type="OrthoDB" id="10264149at2759"/>
<proteinExistence type="inferred from homology"/>
<dbReference type="Pfam" id="PF19274">
    <property type="entry name" value="PI4K_N"/>
    <property type="match status" value="1"/>
</dbReference>
<evidence type="ECO:0000313" key="4">
    <source>
        <dbReference type="EMBL" id="MPC19603.1"/>
    </source>
</evidence>
<evidence type="ECO:0000313" key="5">
    <source>
        <dbReference type="Proteomes" id="UP000324222"/>
    </source>
</evidence>
<gene>
    <name evidence="4" type="primary">Pi4ka_1</name>
    <name evidence="4" type="ORF">E2C01_012520</name>
</gene>
<accession>A0A5B7DEB8</accession>
<comment type="caution">
    <text evidence="4">The sequence shown here is derived from an EMBL/GenBank/DDBJ whole genome shotgun (WGS) entry which is preliminary data.</text>
</comment>
<comment type="similarity">
    <text evidence="1">Belongs to the PI3/PI4-kinase family. Type III PI4K subfamily.</text>
</comment>
<evidence type="ECO:0000259" key="3">
    <source>
        <dbReference type="Pfam" id="PF19274"/>
    </source>
</evidence>
<keyword evidence="5" id="KW-1185">Reference proteome</keyword>
<dbReference type="EMBL" id="VSRR010000785">
    <property type="protein sequence ID" value="MPC19603.1"/>
    <property type="molecule type" value="Genomic_DNA"/>
</dbReference>
<feature type="region of interest" description="Disordered" evidence="2">
    <location>
        <begin position="1"/>
        <end position="39"/>
    </location>
</feature>
<evidence type="ECO:0000256" key="2">
    <source>
        <dbReference type="SAM" id="MobiDB-lite"/>
    </source>
</evidence>
<evidence type="ECO:0000256" key="1">
    <source>
        <dbReference type="ARBA" id="ARBA00006209"/>
    </source>
</evidence>
<dbReference type="Proteomes" id="UP000324222">
    <property type="component" value="Unassembled WGS sequence"/>
</dbReference>
<organism evidence="4 5">
    <name type="scientific">Portunus trituberculatus</name>
    <name type="common">Swimming crab</name>
    <name type="synonym">Neptunus trituberculatus</name>
    <dbReference type="NCBI Taxonomy" id="210409"/>
    <lineage>
        <taxon>Eukaryota</taxon>
        <taxon>Metazoa</taxon>
        <taxon>Ecdysozoa</taxon>
        <taxon>Arthropoda</taxon>
        <taxon>Crustacea</taxon>
        <taxon>Multicrustacea</taxon>
        <taxon>Malacostraca</taxon>
        <taxon>Eumalacostraca</taxon>
        <taxon>Eucarida</taxon>
        <taxon>Decapoda</taxon>
        <taxon>Pleocyemata</taxon>
        <taxon>Brachyura</taxon>
        <taxon>Eubrachyura</taxon>
        <taxon>Portunoidea</taxon>
        <taxon>Portunidae</taxon>
        <taxon>Portuninae</taxon>
        <taxon>Portunus</taxon>
    </lineage>
</organism>
<dbReference type="AlphaFoldDB" id="A0A5B7DEB8"/>
<reference evidence="4 5" key="1">
    <citation type="submission" date="2019-05" db="EMBL/GenBank/DDBJ databases">
        <title>Another draft genome of Portunus trituberculatus and its Hox gene families provides insights of decapod evolution.</title>
        <authorList>
            <person name="Jeong J.-H."/>
            <person name="Song I."/>
            <person name="Kim S."/>
            <person name="Choi T."/>
            <person name="Kim D."/>
            <person name="Ryu S."/>
            <person name="Kim W."/>
        </authorList>
    </citation>
    <scope>NUCLEOTIDE SEQUENCE [LARGE SCALE GENOMIC DNA]</scope>
    <source>
        <tissue evidence="4">Muscle</tissue>
    </source>
</reference>